<dbReference type="SUPFAM" id="SSF52833">
    <property type="entry name" value="Thioredoxin-like"/>
    <property type="match status" value="1"/>
</dbReference>
<organism evidence="2 3">
    <name type="scientific">Sulfurisoma sediminicola</name>
    <dbReference type="NCBI Taxonomy" id="1381557"/>
    <lineage>
        <taxon>Bacteria</taxon>
        <taxon>Pseudomonadati</taxon>
        <taxon>Pseudomonadota</taxon>
        <taxon>Betaproteobacteria</taxon>
        <taxon>Nitrosomonadales</taxon>
        <taxon>Sterolibacteriaceae</taxon>
        <taxon>Sulfurisoma</taxon>
    </lineage>
</organism>
<keyword evidence="2" id="KW-0413">Isomerase</keyword>
<evidence type="ECO:0000259" key="1">
    <source>
        <dbReference type="Pfam" id="PF01323"/>
    </source>
</evidence>
<evidence type="ECO:0000313" key="3">
    <source>
        <dbReference type="Proteomes" id="UP000268908"/>
    </source>
</evidence>
<dbReference type="AlphaFoldDB" id="A0A497XD05"/>
<proteinExistence type="predicted"/>
<dbReference type="CDD" id="cd03024">
    <property type="entry name" value="DsbA_FrnE"/>
    <property type="match status" value="1"/>
</dbReference>
<comment type="caution">
    <text evidence="2">The sequence shown here is derived from an EMBL/GenBank/DDBJ whole genome shotgun (WGS) entry which is preliminary data.</text>
</comment>
<accession>A0A497XD05</accession>
<protein>
    <submittedName>
        <fullName evidence="2">Putative DsbA family dithiol-disulfide isomerase</fullName>
    </submittedName>
</protein>
<reference evidence="2 3" key="1">
    <citation type="submission" date="2018-10" db="EMBL/GenBank/DDBJ databases">
        <title>Genomic Encyclopedia of Type Strains, Phase IV (KMG-IV): sequencing the most valuable type-strain genomes for metagenomic binning, comparative biology and taxonomic classification.</title>
        <authorList>
            <person name="Goeker M."/>
        </authorList>
    </citation>
    <scope>NUCLEOTIDE SEQUENCE [LARGE SCALE GENOMIC DNA]</scope>
    <source>
        <strain evidence="2 3">DSM 26916</strain>
    </source>
</reference>
<dbReference type="GO" id="GO:0016491">
    <property type="term" value="F:oxidoreductase activity"/>
    <property type="evidence" value="ECO:0007669"/>
    <property type="project" value="InterPro"/>
</dbReference>
<name>A0A497XD05_9PROT</name>
<gene>
    <name evidence="2" type="ORF">DFR35_1478</name>
</gene>
<dbReference type="InterPro" id="IPR036249">
    <property type="entry name" value="Thioredoxin-like_sf"/>
</dbReference>
<dbReference type="OrthoDB" id="9799122at2"/>
<dbReference type="PANTHER" id="PTHR13887">
    <property type="entry name" value="GLUTATHIONE S-TRANSFERASE KAPPA"/>
    <property type="match status" value="1"/>
</dbReference>
<dbReference type="Proteomes" id="UP000268908">
    <property type="component" value="Unassembled WGS sequence"/>
</dbReference>
<dbReference type="EMBL" id="RCCI01000005">
    <property type="protein sequence ID" value="RLJ64830.1"/>
    <property type="molecule type" value="Genomic_DNA"/>
</dbReference>
<dbReference type="Gene3D" id="3.40.30.10">
    <property type="entry name" value="Glutaredoxin"/>
    <property type="match status" value="1"/>
</dbReference>
<dbReference type="GO" id="GO:0016853">
    <property type="term" value="F:isomerase activity"/>
    <property type="evidence" value="ECO:0007669"/>
    <property type="project" value="UniProtKB-KW"/>
</dbReference>
<keyword evidence="3" id="KW-1185">Reference proteome</keyword>
<dbReference type="InterPro" id="IPR001853">
    <property type="entry name" value="DSBA-like_thioredoxin_dom"/>
</dbReference>
<feature type="domain" description="DSBA-like thioredoxin" evidence="1">
    <location>
        <begin position="6"/>
        <end position="209"/>
    </location>
</feature>
<sequence length="218" mass="24189">MTLLNIDIVSDVVCPWCFVGTRRMARALDLLRAEGRELAVTMRWLPFFLNPDTPPVGEPYRPFLEKKFGGAAAVEALWERVRSAGRSVGLELAFEKITVRANTLQAHRLLHWAQQRGDVDALVERLFAANFHNGEHVGDPAVLQRIAVECGYPAAEVAAYLASDIDTELVRAEERRVRELGVRSVPTYIFDGRSTISGAETPEILADAIRRHLADAAA</sequence>
<evidence type="ECO:0000313" key="2">
    <source>
        <dbReference type="EMBL" id="RLJ64830.1"/>
    </source>
</evidence>
<dbReference type="Pfam" id="PF01323">
    <property type="entry name" value="DSBA"/>
    <property type="match status" value="1"/>
</dbReference>
<dbReference type="PANTHER" id="PTHR13887:SF41">
    <property type="entry name" value="THIOREDOXIN SUPERFAMILY PROTEIN"/>
    <property type="match status" value="1"/>
</dbReference>